<dbReference type="InterPro" id="IPR027434">
    <property type="entry name" value="Homing_endonucl"/>
</dbReference>
<reference evidence="1 2" key="1">
    <citation type="journal article" date="2012" name="Eukaryot. Cell">
        <title>Draft genome sequence of Wickerhamomyces ciferrii NRRL Y-1031 F-60-10.</title>
        <authorList>
            <person name="Schneider J."/>
            <person name="Andrea H."/>
            <person name="Blom J."/>
            <person name="Jaenicke S."/>
            <person name="Ruckert C."/>
            <person name="Schorsch C."/>
            <person name="Szczepanowski R."/>
            <person name="Farwick M."/>
            <person name="Goesmann A."/>
            <person name="Puhler A."/>
            <person name="Schaffer S."/>
            <person name="Tauch A."/>
            <person name="Kohler T."/>
            <person name="Brinkrolf K."/>
        </authorList>
    </citation>
    <scope>NUCLEOTIDE SEQUENCE [LARGE SCALE GENOMIC DNA]</scope>
    <source>
        <strain evidence="2">ATCC 14091 / BCRC 22168 / CBS 111 / JCM 3599 / NBRC 0793 / NRRL Y-1031 F-60-10</strain>
    </source>
</reference>
<proteinExistence type="predicted"/>
<name>K0KXR3_WICCF</name>
<dbReference type="InParanoid" id="K0KXR3"/>
<protein>
    <submittedName>
        <fullName evidence="1">Uncharacterized protein</fullName>
    </submittedName>
</protein>
<evidence type="ECO:0000313" key="1">
    <source>
        <dbReference type="EMBL" id="CCH45853.1"/>
    </source>
</evidence>
<evidence type="ECO:0000313" key="2">
    <source>
        <dbReference type="Proteomes" id="UP000009328"/>
    </source>
</evidence>
<dbReference type="EMBL" id="CAIF01000214">
    <property type="protein sequence ID" value="CCH45853.1"/>
    <property type="molecule type" value="Genomic_DNA"/>
</dbReference>
<dbReference type="AlphaFoldDB" id="K0KXR3"/>
<gene>
    <name evidence="1" type="ORF">BN7_5439</name>
</gene>
<accession>K0KXR3</accession>
<dbReference type="Proteomes" id="UP000009328">
    <property type="component" value="Unassembled WGS sequence"/>
</dbReference>
<sequence>MSHQDCEMGLDPNTVLKLPGNTSKPLSEIMCGDIVLNQFQKPIKVLSIKDKVVKNHYQLKYRDFQSHQIRELHIAPQQPILLKSRMNPVSSAAMVFHQSTRSTIPKFHYTKIIRKCINPDDQRLSIPNQVQTALKTKPCQCGGHKQIQAKISRKISKSNVLNLIKEKRLGNVFIYDDDETIIYKVKELEQHCWFKKNPEEPPSDYCMVQAKETYEYVNWLKNGNTEQYSPYSQLSKEVFFFFGLYLGDGAQNNGSVVVCESQKEEFLKITEVIPHQLNELYPSEKTIYALNAHQSITQIDGIREGIYIMKFSKYNRKSKKIEPGNNIVYDIMRYYSCFREKNDLDINKISNELSIEKRSSIVKGLIFSDGWKSSNGTNQGICISQSANVHGPLLSKIHSLCNPLNIRSSQVSLHAAKNELRITFSFQEYQKVMKKFPIPFYHSKEPKEKEMPLILRKTDRSKILGYQKIEEELKVREIVVEGDGSILGWNDLVLLHSK</sequence>
<keyword evidence="2" id="KW-1185">Reference proteome</keyword>
<dbReference type="Gene3D" id="3.10.28.10">
    <property type="entry name" value="Homing endonucleases"/>
    <property type="match status" value="1"/>
</dbReference>
<dbReference type="HOGENOM" id="CLU_547694_0_0_1"/>
<comment type="caution">
    <text evidence="1">The sequence shown here is derived from an EMBL/GenBank/DDBJ whole genome shotgun (WGS) entry which is preliminary data.</text>
</comment>
<organism evidence="1 2">
    <name type="scientific">Wickerhamomyces ciferrii (strain ATCC 14091 / BCRC 22168 / CBS 111 / JCM 3599 / NBRC 0793 / NRRL Y-1031 F-60-10)</name>
    <name type="common">Yeast</name>
    <name type="synonym">Pichia ciferrii</name>
    <dbReference type="NCBI Taxonomy" id="1206466"/>
    <lineage>
        <taxon>Eukaryota</taxon>
        <taxon>Fungi</taxon>
        <taxon>Dikarya</taxon>
        <taxon>Ascomycota</taxon>
        <taxon>Saccharomycotina</taxon>
        <taxon>Saccharomycetes</taxon>
        <taxon>Phaffomycetales</taxon>
        <taxon>Wickerhamomycetaceae</taxon>
        <taxon>Wickerhamomyces</taxon>
    </lineage>
</organism>